<protein>
    <recommendedName>
        <fullName evidence="1">DUF6998 domain-containing protein</fullName>
    </recommendedName>
</protein>
<feature type="domain" description="DUF6998" evidence="1">
    <location>
        <begin position="15"/>
        <end position="156"/>
    </location>
</feature>
<proteinExistence type="predicted"/>
<evidence type="ECO:0000313" key="2">
    <source>
        <dbReference type="EMBL" id="MYN17031.1"/>
    </source>
</evidence>
<dbReference type="EMBL" id="WWCV01000013">
    <property type="protein sequence ID" value="MYN17031.1"/>
    <property type="molecule type" value="Genomic_DNA"/>
</dbReference>
<evidence type="ECO:0000313" key="3">
    <source>
        <dbReference type="Proteomes" id="UP000484875"/>
    </source>
</evidence>
<reference evidence="2 3" key="1">
    <citation type="submission" date="2019-12" db="EMBL/GenBank/DDBJ databases">
        <title>Novel species isolated from a subtropical stream in China.</title>
        <authorList>
            <person name="Lu H."/>
        </authorList>
    </citation>
    <scope>NUCLEOTIDE SEQUENCE [LARGE SCALE GENOMIC DNA]</scope>
    <source>
        <strain evidence="2 3">FT107W</strain>
    </source>
</reference>
<dbReference type="Proteomes" id="UP000484875">
    <property type="component" value="Unassembled WGS sequence"/>
</dbReference>
<sequence length="173" mass="18631">MKDNLITLPLPAAIKDLWDAQQALVIHYSHTGLKFTLDGRLVGDIAEALALHHFDLLVPKSRIKGVDALTKSGKTVQVKATGNPNSGPAFTPGQGRADHLLFFGIFFRAGIATVLYNGPESPVRELLPAKSWSGTKVLSLSEVRRLSSTIPMCDRIPLVEDLAPLPLGSISLT</sequence>
<gene>
    <name evidence="2" type="ORF">GTP81_09725</name>
</gene>
<dbReference type="InterPro" id="IPR054267">
    <property type="entry name" value="DUF6998"/>
</dbReference>
<name>A0A845HE43_9BURK</name>
<dbReference type="Pfam" id="PF22522">
    <property type="entry name" value="DUF6998"/>
    <property type="match status" value="1"/>
</dbReference>
<evidence type="ECO:0000259" key="1">
    <source>
        <dbReference type="Pfam" id="PF22522"/>
    </source>
</evidence>
<accession>A0A845HE43</accession>
<dbReference type="RefSeq" id="WP_161089686.1">
    <property type="nucleotide sequence ID" value="NZ_WWCV01000013.1"/>
</dbReference>
<dbReference type="AlphaFoldDB" id="A0A845HE43"/>
<keyword evidence="3" id="KW-1185">Reference proteome</keyword>
<comment type="caution">
    <text evidence="2">The sequence shown here is derived from an EMBL/GenBank/DDBJ whole genome shotgun (WGS) entry which is preliminary data.</text>
</comment>
<organism evidence="2 3">
    <name type="scientific">Duganella vulcania</name>
    <dbReference type="NCBI Taxonomy" id="2692166"/>
    <lineage>
        <taxon>Bacteria</taxon>
        <taxon>Pseudomonadati</taxon>
        <taxon>Pseudomonadota</taxon>
        <taxon>Betaproteobacteria</taxon>
        <taxon>Burkholderiales</taxon>
        <taxon>Oxalobacteraceae</taxon>
        <taxon>Telluria group</taxon>
        <taxon>Duganella</taxon>
    </lineage>
</organism>